<dbReference type="Gene3D" id="3.10.50.40">
    <property type="match status" value="1"/>
</dbReference>
<dbReference type="PANTHER" id="PTHR47861">
    <property type="entry name" value="FKBP-TYPE PEPTIDYL-PROLYL CIS-TRANS ISOMERASE SLYD"/>
    <property type="match status" value="1"/>
</dbReference>
<dbReference type="PROSITE" id="PS50059">
    <property type="entry name" value="FKBP_PPIASE"/>
    <property type="match status" value="1"/>
</dbReference>
<dbReference type="GO" id="GO:0042026">
    <property type="term" value="P:protein refolding"/>
    <property type="evidence" value="ECO:0007669"/>
    <property type="project" value="UniProtKB-ARBA"/>
</dbReference>
<dbReference type="SUPFAM" id="SSF54534">
    <property type="entry name" value="FKBP-like"/>
    <property type="match status" value="1"/>
</dbReference>
<keyword evidence="6" id="KW-0143">Chaperone</keyword>
<comment type="similarity">
    <text evidence="3 10">Belongs to the FKBP-type PPIase family.</text>
</comment>
<dbReference type="AlphaFoldDB" id="A0A1Z3NBA2"/>
<keyword evidence="5 9" id="KW-0697">Rotamase</keyword>
<keyword evidence="4" id="KW-0963">Cytoplasm</keyword>
<dbReference type="InterPro" id="IPR001179">
    <property type="entry name" value="PPIase_FKBP_dom"/>
</dbReference>
<gene>
    <name evidence="13" type="ORF">B9G79_14845</name>
</gene>
<sequence length="159" mass="17602">MNVQIISFHCVLKNKLGQVISSTYNRDVMTAAPGPEHALPGLSDGLKNLRKGEKRQIELSAAEAYGYYDTTKVLEVARESLVGSPKLKVGESILFAREGKKAEKFRVTELSKDRITLDANHPLAGQDLIFEIEALEVREATPEEVQESLPEADDGDRLH</sequence>
<comment type="subcellular location">
    <subcellularLocation>
        <location evidence="2">Cytoplasm</location>
    </subcellularLocation>
</comment>
<accession>A0A1Z3NBA2</accession>
<dbReference type="PANTHER" id="PTHR47861:SF3">
    <property type="entry name" value="FKBP-TYPE PEPTIDYL-PROLYL CIS-TRANS ISOMERASE SLYD"/>
    <property type="match status" value="1"/>
</dbReference>
<evidence type="ECO:0000256" key="2">
    <source>
        <dbReference type="ARBA" id="ARBA00004496"/>
    </source>
</evidence>
<comment type="function">
    <text evidence="8">Also involved in hydrogenase metallocenter assembly, probably by participating in the nickel insertion step. This function in hydrogenase biosynthesis requires chaperone activity and the presence of the metal-binding domain, but not PPIase activity.</text>
</comment>
<evidence type="ECO:0000259" key="12">
    <source>
        <dbReference type="PROSITE" id="PS50059"/>
    </source>
</evidence>
<evidence type="ECO:0000256" key="7">
    <source>
        <dbReference type="ARBA" id="ARBA00023235"/>
    </source>
</evidence>
<feature type="region of interest" description="Disordered" evidence="11">
    <location>
        <begin position="139"/>
        <end position="159"/>
    </location>
</feature>
<evidence type="ECO:0000256" key="9">
    <source>
        <dbReference type="PROSITE-ProRule" id="PRU00277"/>
    </source>
</evidence>
<organism evidence="13 14">
    <name type="scientific">Bdellovibrio bacteriovorus</name>
    <dbReference type="NCBI Taxonomy" id="959"/>
    <lineage>
        <taxon>Bacteria</taxon>
        <taxon>Pseudomonadati</taxon>
        <taxon>Bdellovibrionota</taxon>
        <taxon>Bdellovibrionia</taxon>
        <taxon>Bdellovibrionales</taxon>
        <taxon>Pseudobdellovibrionaceae</taxon>
        <taxon>Bdellovibrio</taxon>
    </lineage>
</organism>
<evidence type="ECO:0000256" key="6">
    <source>
        <dbReference type="ARBA" id="ARBA00023186"/>
    </source>
</evidence>
<evidence type="ECO:0000313" key="14">
    <source>
        <dbReference type="Proteomes" id="UP000197003"/>
    </source>
</evidence>
<evidence type="ECO:0000256" key="10">
    <source>
        <dbReference type="RuleBase" id="RU003915"/>
    </source>
</evidence>
<dbReference type="OrthoDB" id="3173132at2"/>
<protein>
    <recommendedName>
        <fullName evidence="10">Peptidyl-prolyl cis-trans isomerase</fullName>
        <ecNumber evidence="10">5.2.1.8</ecNumber>
    </recommendedName>
</protein>
<keyword evidence="7 9" id="KW-0413">Isomerase</keyword>
<evidence type="ECO:0000313" key="13">
    <source>
        <dbReference type="EMBL" id="ASD64748.1"/>
    </source>
</evidence>
<reference evidence="13 14" key="1">
    <citation type="submission" date="2017-04" db="EMBL/GenBank/DDBJ databases">
        <title>Whole genome sequence of Bdellovibrio bacteriovorus strain SSB218315.</title>
        <authorList>
            <person name="Oyedara O."/>
            <person name="Rodriguez-Perez M.A."/>
        </authorList>
    </citation>
    <scope>NUCLEOTIDE SEQUENCE [LARGE SCALE GENOMIC DNA]</scope>
    <source>
        <strain evidence="13 14">SSB218315</strain>
    </source>
</reference>
<evidence type="ECO:0000256" key="3">
    <source>
        <dbReference type="ARBA" id="ARBA00006577"/>
    </source>
</evidence>
<dbReference type="InterPro" id="IPR046357">
    <property type="entry name" value="PPIase_dom_sf"/>
</dbReference>
<dbReference type="GO" id="GO:0005737">
    <property type="term" value="C:cytoplasm"/>
    <property type="evidence" value="ECO:0007669"/>
    <property type="project" value="UniProtKB-SubCell"/>
</dbReference>
<evidence type="ECO:0000256" key="11">
    <source>
        <dbReference type="SAM" id="MobiDB-lite"/>
    </source>
</evidence>
<dbReference type="EMBL" id="CP020946">
    <property type="protein sequence ID" value="ASD64748.1"/>
    <property type="molecule type" value="Genomic_DNA"/>
</dbReference>
<dbReference type="GO" id="GO:0003755">
    <property type="term" value="F:peptidyl-prolyl cis-trans isomerase activity"/>
    <property type="evidence" value="ECO:0007669"/>
    <property type="project" value="UniProtKB-UniRule"/>
</dbReference>
<name>A0A1Z3NBA2_BDEBC</name>
<proteinExistence type="inferred from homology"/>
<evidence type="ECO:0000256" key="5">
    <source>
        <dbReference type="ARBA" id="ARBA00023110"/>
    </source>
</evidence>
<dbReference type="RefSeq" id="WP_088566190.1">
    <property type="nucleotide sequence ID" value="NZ_CP020946.1"/>
</dbReference>
<dbReference type="Proteomes" id="UP000197003">
    <property type="component" value="Chromosome"/>
</dbReference>
<evidence type="ECO:0000256" key="4">
    <source>
        <dbReference type="ARBA" id="ARBA00022490"/>
    </source>
</evidence>
<dbReference type="EC" id="5.2.1.8" evidence="10"/>
<evidence type="ECO:0000256" key="1">
    <source>
        <dbReference type="ARBA" id="ARBA00000971"/>
    </source>
</evidence>
<feature type="domain" description="PPIase FKBP-type" evidence="12">
    <location>
        <begin position="1"/>
        <end position="103"/>
    </location>
</feature>
<evidence type="ECO:0000256" key="8">
    <source>
        <dbReference type="ARBA" id="ARBA00037071"/>
    </source>
</evidence>
<dbReference type="Pfam" id="PF00254">
    <property type="entry name" value="FKBP_C"/>
    <property type="match status" value="1"/>
</dbReference>
<comment type="catalytic activity">
    <reaction evidence="1 9 10">
        <text>[protein]-peptidylproline (omega=180) = [protein]-peptidylproline (omega=0)</text>
        <dbReference type="Rhea" id="RHEA:16237"/>
        <dbReference type="Rhea" id="RHEA-COMP:10747"/>
        <dbReference type="Rhea" id="RHEA-COMP:10748"/>
        <dbReference type="ChEBI" id="CHEBI:83833"/>
        <dbReference type="ChEBI" id="CHEBI:83834"/>
        <dbReference type="EC" id="5.2.1.8"/>
    </reaction>
</comment>
<feature type="compositionally biased region" description="Acidic residues" evidence="11">
    <location>
        <begin position="142"/>
        <end position="159"/>
    </location>
</feature>